<name>A0A6J5SW33_9CAUD</name>
<feature type="domain" description="Phage head morphogenesis" evidence="2">
    <location>
        <begin position="135"/>
        <end position="205"/>
    </location>
</feature>
<dbReference type="InterPro" id="IPR006528">
    <property type="entry name" value="Phage_head_morphogenesis_dom"/>
</dbReference>
<evidence type="ECO:0000259" key="2">
    <source>
        <dbReference type="Pfam" id="PF04233"/>
    </source>
</evidence>
<evidence type="ECO:0000259" key="1">
    <source>
        <dbReference type="Pfam" id="PF03496"/>
    </source>
</evidence>
<protein>
    <submittedName>
        <fullName evidence="3">Phage head morphogenesis domain containing protein</fullName>
    </submittedName>
</protein>
<dbReference type="EMBL" id="LR797460">
    <property type="protein sequence ID" value="CAB4218841.1"/>
    <property type="molecule type" value="Genomic_DNA"/>
</dbReference>
<feature type="domain" description="ADP ribosyltransferase" evidence="1">
    <location>
        <begin position="300"/>
        <end position="453"/>
    </location>
</feature>
<dbReference type="Pfam" id="PF04233">
    <property type="entry name" value="Phage_Mu_F"/>
    <property type="match status" value="1"/>
</dbReference>
<sequence>MAKLKFTKEQAEQMFKDIHSGRLNPLELERANNIYSATADVMEKALYKGFGKNMTTIEFGTPDYKLLSELRENVYLFSGAKTFQQVREMTDALIGSDDQILPFNKFRDAAEEIYTKFNGGDMEGEVKPGWIDAEYNTALASAQSARKWDEIERKKDIFPYLLYSTTGGENVCEICGPMDGMMLPVDHPMWDSFMPPNHFGCFCLVHQVEKEEGQADETSSDDVERISTNADDKMQPLFKYNPGKDKVVFQDRGPGKHPYFDVENKYKPLARENFGFDIPEPAPLHGFPVTKSIKDAEEVSSDWVKSLNKYEKSVLKQSTGNAHIAINKFLRQGNNISPELKEDITALKNILANGPKFESETYRGVRLFSSHEYNSFAANLKEGGLMSDKGFMSSSLDKAAMKDFSMGGSYSVEMVLKSKNGVYIAPGSLLPAEKEILFNANSKFKITKLEEAKELRRGVTVKVLRIEAKEL</sequence>
<accession>A0A6J5SW33</accession>
<gene>
    <name evidence="3" type="ORF">UFOVP1596_46</name>
</gene>
<dbReference type="Gene3D" id="3.90.176.10">
    <property type="entry name" value="Toxin ADP-ribosyltransferase, Chain A, domain 1"/>
    <property type="match status" value="1"/>
</dbReference>
<dbReference type="InterPro" id="IPR003540">
    <property type="entry name" value="ADP-ribosyltransferase"/>
</dbReference>
<dbReference type="SUPFAM" id="SSF56399">
    <property type="entry name" value="ADP-ribosylation"/>
    <property type="match status" value="1"/>
</dbReference>
<organism evidence="3">
    <name type="scientific">uncultured Caudovirales phage</name>
    <dbReference type="NCBI Taxonomy" id="2100421"/>
    <lineage>
        <taxon>Viruses</taxon>
        <taxon>Duplodnaviria</taxon>
        <taxon>Heunggongvirae</taxon>
        <taxon>Uroviricota</taxon>
        <taxon>Caudoviricetes</taxon>
        <taxon>Peduoviridae</taxon>
        <taxon>Maltschvirus</taxon>
        <taxon>Maltschvirus maltsch</taxon>
    </lineage>
</organism>
<reference evidence="3" key="1">
    <citation type="submission" date="2020-05" db="EMBL/GenBank/DDBJ databases">
        <authorList>
            <person name="Chiriac C."/>
            <person name="Salcher M."/>
            <person name="Ghai R."/>
            <person name="Kavagutti S V."/>
        </authorList>
    </citation>
    <scope>NUCLEOTIDE SEQUENCE</scope>
</reference>
<dbReference type="PROSITE" id="PS51996">
    <property type="entry name" value="TR_MART"/>
    <property type="match status" value="1"/>
</dbReference>
<proteinExistence type="predicted"/>
<evidence type="ECO:0000313" key="3">
    <source>
        <dbReference type="EMBL" id="CAB4218841.1"/>
    </source>
</evidence>
<dbReference type="Pfam" id="PF03496">
    <property type="entry name" value="ADPrib_exo_Tox"/>
    <property type="match status" value="1"/>
</dbReference>
<dbReference type="GO" id="GO:0005576">
    <property type="term" value="C:extracellular region"/>
    <property type="evidence" value="ECO:0007669"/>
    <property type="project" value="InterPro"/>
</dbReference>